<dbReference type="RefSeq" id="WP_055428532.1">
    <property type="nucleotide sequence ID" value="NZ_CP015105.1"/>
</dbReference>
<dbReference type="PATRIC" id="fig|277988.4.peg.265"/>
<dbReference type="GeneID" id="33334835"/>
<evidence type="ECO:0000313" key="5">
    <source>
        <dbReference type="Proteomes" id="UP000051862"/>
    </source>
</evidence>
<evidence type="ECO:0000313" key="6">
    <source>
        <dbReference type="Proteomes" id="UP000182125"/>
    </source>
</evidence>
<dbReference type="EMBL" id="CP015105">
    <property type="protein sequence ID" value="ASJ13262.1"/>
    <property type="molecule type" value="Genomic_DNA"/>
</dbReference>
<dbReference type="Proteomes" id="UP000182125">
    <property type="component" value="Unassembled WGS sequence"/>
</dbReference>
<reference evidence="2 7" key="2">
    <citation type="submission" date="2016-04" db="EMBL/GenBank/DDBJ databases">
        <title>Complete genome sequence of Thermococcus thioreducens type strain OGL-20P.</title>
        <authorList>
            <person name="Oger P.M."/>
        </authorList>
    </citation>
    <scope>NUCLEOTIDE SEQUENCE [LARGE SCALE GENOMIC DNA]</scope>
    <source>
        <strain evidence="2 7">OGL-20P</strain>
    </source>
</reference>
<name>A0A0Q2S7W8_9EURY</name>
<dbReference type="KEGG" id="ttd:A3L14_10375"/>
<dbReference type="Proteomes" id="UP000250136">
    <property type="component" value="Chromosome"/>
</dbReference>
<reference evidence="3 5" key="1">
    <citation type="submission" date="2015-08" db="EMBL/GenBank/DDBJ databases">
        <title>Thermococcus thioreducens DSM 14981 genome sequencing.</title>
        <authorList>
            <person name="Hong S.-J."/>
            <person name="Kim M.-C."/>
            <person name="Shin J.-H."/>
        </authorList>
    </citation>
    <scope>NUCLEOTIDE SEQUENCE [LARGE SCALE GENOMIC DNA]</scope>
    <source>
        <strain evidence="3 5">DSM 14981</strain>
    </source>
</reference>
<dbReference type="AlphaFoldDB" id="A0A0Q2S7W8"/>
<sequence>MKGKLLLVLLLIVGAYLYLNWDFQIPDDLSPEQLIDTAKNVTNSLGETSGVTETPSSTGTEGSTTIAENVTVLTSDSGTVIRFKTEVIDESLIGVAYALAKKEHENGSENIRVEAYFGEEPILALTIENGDFDNPVFEDIRRPEFRIETDLGLFDVLVHNVTVTNDTASVSLEYLAGEDSFWRDYARMSLAILEDAPWVERVEILYLGERNVSVSVSSNALLKALSGELSPGEFGDAVKIVELEKE</sequence>
<accession>A0A0Q2S7W8</accession>
<keyword evidence="7" id="KW-1185">Reference proteome</keyword>
<evidence type="ECO:0000256" key="1">
    <source>
        <dbReference type="SAM" id="MobiDB-lite"/>
    </source>
</evidence>
<evidence type="ECO:0000313" key="7">
    <source>
        <dbReference type="Proteomes" id="UP000250136"/>
    </source>
</evidence>
<dbReference type="OrthoDB" id="102130at2157"/>
<proteinExistence type="predicted"/>
<dbReference type="Proteomes" id="UP000051862">
    <property type="component" value="Unassembled WGS sequence"/>
</dbReference>
<evidence type="ECO:0000313" key="3">
    <source>
        <dbReference type="EMBL" id="KQH83323.1"/>
    </source>
</evidence>
<reference evidence="4 6" key="3">
    <citation type="submission" date="2016-10" db="EMBL/GenBank/DDBJ databases">
        <authorList>
            <person name="de Groot N.N."/>
        </authorList>
    </citation>
    <scope>NUCLEOTIDE SEQUENCE [LARGE SCALE GENOMIC DNA]</scope>
    <source>
        <strain evidence="4 6">OGL-20</strain>
    </source>
</reference>
<evidence type="ECO:0000313" key="2">
    <source>
        <dbReference type="EMBL" id="ASJ13262.1"/>
    </source>
</evidence>
<dbReference type="EMBL" id="LIXN01000002">
    <property type="protein sequence ID" value="KQH83323.1"/>
    <property type="molecule type" value="Genomic_DNA"/>
</dbReference>
<dbReference type="STRING" id="277988.SAMN05216170_2177"/>
<organism evidence="3 5">
    <name type="scientific">Thermococcus thioreducens</name>
    <dbReference type="NCBI Taxonomy" id="277988"/>
    <lineage>
        <taxon>Archaea</taxon>
        <taxon>Methanobacteriati</taxon>
        <taxon>Methanobacteriota</taxon>
        <taxon>Thermococci</taxon>
        <taxon>Thermococcales</taxon>
        <taxon>Thermococcaceae</taxon>
        <taxon>Thermococcus</taxon>
    </lineage>
</organism>
<feature type="region of interest" description="Disordered" evidence="1">
    <location>
        <begin position="44"/>
        <end position="63"/>
    </location>
</feature>
<protein>
    <submittedName>
        <fullName evidence="3">Uncharacterized protein</fullName>
    </submittedName>
</protein>
<dbReference type="EMBL" id="FOIW01000003">
    <property type="protein sequence ID" value="SEW21718.1"/>
    <property type="molecule type" value="Genomic_DNA"/>
</dbReference>
<feature type="compositionally biased region" description="Low complexity" evidence="1">
    <location>
        <begin position="46"/>
        <end position="63"/>
    </location>
</feature>
<evidence type="ECO:0000313" key="4">
    <source>
        <dbReference type="EMBL" id="SEW21718.1"/>
    </source>
</evidence>
<gene>
    <name evidence="2" type="ORF">A3L14_10375</name>
    <name evidence="3" type="ORF">AMR53_01235</name>
    <name evidence="4" type="ORF">SAMN05216170_2177</name>
</gene>